<dbReference type="SUPFAM" id="SSF53448">
    <property type="entry name" value="Nucleotide-diphospho-sugar transferases"/>
    <property type="match status" value="1"/>
</dbReference>
<dbReference type="Proteomes" id="UP001589693">
    <property type="component" value="Unassembled WGS sequence"/>
</dbReference>
<dbReference type="PANTHER" id="PTHR43179:SF12">
    <property type="entry name" value="GALACTOFURANOSYLTRANSFERASE GLFT2"/>
    <property type="match status" value="1"/>
</dbReference>
<evidence type="ECO:0000256" key="1">
    <source>
        <dbReference type="ARBA" id="ARBA00004776"/>
    </source>
</evidence>
<evidence type="ECO:0000313" key="6">
    <source>
        <dbReference type="EMBL" id="MFB9909148.1"/>
    </source>
</evidence>
<evidence type="ECO:0000256" key="3">
    <source>
        <dbReference type="ARBA" id="ARBA00022676"/>
    </source>
</evidence>
<sequence>MRPPVVIAVVTYNSAHDLPGLIDGLPAALAGVSSWRVVVADNASSDGSAAVARKLLPTAEVVETGGNLGYAAGVNACMARAKDGEALFVLNADVRLEPGSVARLLDAFEDPRVGVAVPEVTRPSGEPEPTLRRRPTPLRVLGDSVLGRRAVAFPLLSEEIPVGSHEQPDWANGATLLVSPRVWPRVGPWRAELFLYSEEVDYCLRVKDAGWSIRQVKGARAVHRGGEVASAPALWAQLVTNRVVHAARWNGAVGARIVWGALVAAQVARLPLRRGTHLAALRALLSGRQALLAGRPTNPAAPSDFDGERR</sequence>
<reference evidence="6 7" key="1">
    <citation type="submission" date="2024-09" db="EMBL/GenBank/DDBJ databases">
        <authorList>
            <person name="Sun Q."/>
            <person name="Mori K."/>
        </authorList>
    </citation>
    <scope>NUCLEOTIDE SEQUENCE [LARGE SCALE GENOMIC DNA]</scope>
    <source>
        <strain evidence="6 7">TBRC 7907</strain>
    </source>
</reference>
<dbReference type="InterPro" id="IPR001173">
    <property type="entry name" value="Glyco_trans_2-like"/>
</dbReference>
<dbReference type="PANTHER" id="PTHR43179">
    <property type="entry name" value="RHAMNOSYLTRANSFERASE WBBL"/>
    <property type="match status" value="1"/>
</dbReference>
<organism evidence="6 7">
    <name type="scientific">Allokutzneria oryzae</name>
    <dbReference type="NCBI Taxonomy" id="1378989"/>
    <lineage>
        <taxon>Bacteria</taxon>
        <taxon>Bacillati</taxon>
        <taxon>Actinomycetota</taxon>
        <taxon>Actinomycetes</taxon>
        <taxon>Pseudonocardiales</taxon>
        <taxon>Pseudonocardiaceae</taxon>
        <taxon>Allokutzneria</taxon>
    </lineage>
</organism>
<dbReference type="InterPro" id="IPR029044">
    <property type="entry name" value="Nucleotide-diphossugar_trans"/>
</dbReference>
<evidence type="ECO:0000313" key="7">
    <source>
        <dbReference type="Proteomes" id="UP001589693"/>
    </source>
</evidence>
<dbReference type="GO" id="GO:0016757">
    <property type="term" value="F:glycosyltransferase activity"/>
    <property type="evidence" value="ECO:0007669"/>
    <property type="project" value="UniProtKB-KW"/>
</dbReference>
<evidence type="ECO:0000256" key="4">
    <source>
        <dbReference type="ARBA" id="ARBA00022679"/>
    </source>
</evidence>
<keyword evidence="3 6" id="KW-0328">Glycosyltransferase</keyword>
<evidence type="ECO:0000259" key="5">
    <source>
        <dbReference type="Pfam" id="PF00535"/>
    </source>
</evidence>
<name>A0ABV6A9Q7_9PSEU</name>
<feature type="domain" description="Glycosyltransferase 2-like" evidence="5">
    <location>
        <begin position="7"/>
        <end position="134"/>
    </location>
</feature>
<dbReference type="CDD" id="cd04186">
    <property type="entry name" value="GT_2_like_c"/>
    <property type="match status" value="1"/>
</dbReference>
<dbReference type="EC" id="2.4.-.-" evidence="6"/>
<protein>
    <submittedName>
        <fullName evidence="6">Glycosyltransferase family 2 protein</fullName>
        <ecNumber evidence="6">2.4.-.-</ecNumber>
    </submittedName>
</protein>
<keyword evidence="7" id="KW-1185">Reference proteome</keyword>
<dbReference type="Pfam" id="PF00535">
    <property type="entry name" value="Glycos_transf_2"/>
    <property type="match status" value="1"/>
</dbReference>
<comment type="caution">
    <text evidence="6">The sequence shown here is derived from an EMBL/GenBank/DDBJ whole genome shotgun (WGS) entry which is preliminary data.</text>
</comment>
<dbReference type="RefSeq" id="WP_377861642.1">
    <property type="nucleotide sequence ID" value="NZ_JBHLZU010000033.1"/>
</dbReference>
<keyword evidence="4 6" id="KW-0808">Transferase</keyword>
<comment type="similarity">
    <text evidence="2">Belongs to the glycosyltransferase 2 family.</text>
</comment>
<accession>A0ABV6A9Q7</accession>
<proteinExistence type="inferred from homology"/>
<gene>
    <name evidence="6" type="ORF">ACFFQA_34865</name>
</gene>
<dbReference type="Gene3D" id="3.90.550.10">
    <property type="entry name" value="Spore Coat Polysaccharide Biosynthesis Protein SpsA, Chain A"/>
    <property type="match status" value="1"/>
</dbReference>
<comment type="pathway">
    <text evidence="1">Cell wall biogenesis; cell wall polysaccharide biosynthesis.</text>
</comment>
<evidence type="ECO:0000256" key="2">
    <source>
        <dbReference type="ARBA" id="ARBA00006739"/>
    </source>
</evidence>
<dbReference type="EMBL" id="JBHLZU010000033">
    <property type="protein sequence ID" value="MFB9909148.1"/>
    <property type="molecule type" value="Genomic_DNA"/>
</dbReference>